<dbReference type="RefSeq" id="WP_095042585.1">
    <property type="nucleotide sequence ID" value="NZ_LN890655.1"/>
</dbReference>
<feature type="chain" id="PRO_5008240524" description="DUF1795 domain-containing protein" evidence="2">
    <location>
        <begin position="22"/>
        <end position="366"/>
    </location>
</feature>
<dbReference type="PROSITE" id="PS51257">
    <property type="entry name" value="PROKAR_LIPOPROTEIN"/>
    <property type="match status" value="1"/>
</dbReference>
<evidence type="ECO:0000256" key="2">
    <source>
        <dbReference type="SAM" id="SignalP"/>
    </source>
</evidence>
<evidence type="ECO:0000313" key="3">
    <source>
        <dbReference type="EMBL" id="CUS03042.2"/>
    </source>
</evidence>
<feature type="signal peptide" evidence="2">
    <location>
        <begin position="1"/>
        <end position="21"/>
    </location>
</feature>
<reference evidence="3" key="1">
    <citation type="submission" date="2016-01" db="EMBL/GenBank/DDBJ databases">
        <authorList>
            <person name="Mcilroy J.S."/>
            <person name="Karst M S."/>
            <person name="Albertsen M."/>
        </authorList>
    </citation>
    <scope>NUCLEOTIDE SEQUENCE</scope>
    <source>
        <strain evidence="3">Cfx-K</strain>
    </source>
</reference>
<dbReference type="AlphaFoldDB" id="A0A160T0T8"/>
<sequence length="366" mass="38972">MNKLFFSLIFLLALLVTVACGGSGGVAEPTVQPAATEQSPTAEAEATAAPTETAMPQTAGTACPEATADTYLLRNPQHGYCLLYPAGHKVERPNAQEVALVVGSLLNVTEPRVGITVTPAAGRTAAAYADEIVAGFEGFEIARSETTVAGEPAIVLDDVPGQDINRQVIFTHEDRLFHLYFSPIDPADTAVMDAFAAGILDSLTFIPVSETVTAADECVAPKESEQQILNEALGFCFLAPADFTFEQPSETNANLFVGSMMDVEHPRLMIEVTPANGQTATAAADALVAEFEGFDIPRTFGDTLGYQPADRLDGVPGQDLGRVLLAVHDDRLYRLTFVPADPTQGDVYAQMEALFAQVLATFRFLP</sequence>
<keyword evidence="2" id="KW-0732">Signal</keyword>
<proteinExistence type="predicted"/>
<organism evidence="3 4">
    <name type="scientific">Candidatus Promineifilum breve</name>
    <dbReference type="NCBI Taxonomy" id="1806508"/>
    <lineage>
        <taxon>Bacteria</taxon>
        <taxon>Bacillati</taxon>
        <taxon>Chloroflexota</taxon>
        <taxon>Ardenticatenia</taxon>
        <taxon>Candidatus Promineifilales</taxon>
        <taxon>Candidatus Promineifilaceae</taxon>
        <taxon>Candidatus Promineifilum</taxon>
    </lineage>
</organism>
<dbReference type="KEGG" id="pbf:CFX0092_A1164"/>
<keyword evidence="4" id="KW-1185">Reference proteome</keyword>
<accession>A0A160T0T8</accession>
<dbReference type="Proteomes" id="UP000215027">
    <property type="component" value="Chromosome I"/>
</dbReference>
<dbReference type="EMBL" id="LN890655">
    <property type="protein sequence ID" value="CUS03042.2"/>
    <property type="molecule type" value="Genomic_DNA"/>
</dbReference>
<evidence type="ECO:0008006" key="5">
    <source>
        <dbReference type="Google" id="ProtNLM"/>
    </source>
</evidence>
<evidence type="ECO:0000313" key="4">
    <source>
        <dbReference type="Proteomes" id="UP000215027"/>
    </source>
</evidence>
<protein>
    <recommendedName>
        <fullName evidence="5">DUF1795 domain-containing protein</fullName>
    </recommendedName>
</protein>
<evidence type="ECO:0000256" key="1">
    <source>
        <dbReference type="SAM" id="MobiDB-lite"/>
    </source>
</evidence>
<feature type="compositionally biased region" description="Low complexity" evidence="1">
    <location>
        <begin position="33"/>
        <end position="59"/>
    </location>
</feature>
<gene>
    <name evidence="3" type="ORF">CFX0092_A1164</name>
</gene>
<feature type="region of interest" description="Disordered" evidence="1">
    <location>
        <begin position="27"/>
        <end position="60"/>
    </location>
</feature>
<name>A0A160T0T8_9CHLR</name>